<evidence type="ECO:0000256" key="8">
    <source>
        <dbReference type="ARBA" id="ARBA00022824"/>
    </source>
</evidence>
<dbReference type="GO" id="GO:0005783">
    <property type="term" value="C:endoplasmic reticulum"/>
    <property type="evidence" value="ECO:0007669"/>
    <property type="project" value="UniProtKB-SubCell"/>
</dbReference>
<keyword evidence="5" id="KW-0754">Steroid-binding</keyword>
<accession>A0A8J5FCB7</accession>
<evidence type="ECO:0000256" key="13">
    <source>
        <dbReference type="ARBA" id="ARBA00023136"/>
    </source>
</evidence>
<dbReference type="OrthoDB" id="547796at2759"/>
<feature type="transmembrane region" description="Helical" evidence="15">
    <location>
        <begin position="20"/>
        <end position="42"/>
    </location>
</feature>
<name>A0A8J5FCB7_ZINOF</name>
<evidence type="ECO:0000256" key="3">
    <source>
        <dbReference type="ARBA" id="ARBA00022475"/>
    </source>
</evidence>
<gene>
    <name evidence="18" type="ORF">ZIOFF_056032</name>
    <name evidence="17" type="ORF">ZIOFF_060181</name>
</gene>
<comment type="similarity">
    <text evidence="14">Belongs to the cytochrome b5 family. MAPR subfamily.</text>
</comment>
<keyword evidence="11" id="KW-0408">Iron</keyword>
<dbReference type="GO" id="GO:0046872">
    <property type="term" value="F:metal ion binding"/>
    <property type="evidence" value="ECO:0007669"/>
    <property type="project" value="UniProtKB-KW"/>
</dbReference>
<keyword evidence="4" id="KW-0349">Heme</keyword>
<evidence type="ECO:0000256" key="11">
    <source>
        <dbReference type="ARBA" id="ARBA00023004"/>
    </source>
</evidence>
<reference evidence="17 19" key="1">
    <citation type="submission" date="2020-08" db="EMBL/GenBank/DDBJ databases">
        <title>Plant Genome Project.</title>
        <authorList>
            <person name="Zhang R.-G."/>
        </authorList>
    </citation>
    <scope>NUCLEOTIDE SEQUENCE [LARGE SCALE GENOMIC DNA]</scope>
    <source>
        <tissue evidence="17">Rhizome</tissue>
    </source>
</reference>
<evidence type="ECO:0000256" key="4">
    <source>
        <dbReference type="ARBA" id="ARBA00022617"/>
    </source>
</evidence>
<keyword evidence="8" id="KW-0256">Endoplasmic reticulum</keyword>
<evidence type="ECO:0000256" key="2">
    <source>
        <dbReference type="ARBA" id="ARBA00004401"/>
    </source>
</evidence>
<keyword evidence="9" id="KW-0735">Signal-anchor</keyword>
<dbReference type="Pfam" id="PF00173">
    <property type="entry name" value="Cyt-b5"/>
    <property type="match status" value="1"/>
</dbReference>
<dbReference type="FunFam" id="3.10.120.10:FF:000006">
    <property type="entry name" value="Membrane steroid-binding protein 1"/>
    <property type="match status" value="1"/>
</dbReference>
<keyword evidence="19" id="KW-1185">Reference proteome</keyword>
<dbReference type="EMBL" id="JACMSC010000015">
    <property type="protein sequence ID" value="KAG6487446.1"/>
    <property type="molecule type" value="Genomic_DNA"/>
</dbReference>
<dbReference type="Proteomes" id="UP000734854">
    <property type="component" value="Unassembled WGS sequence"/>
</dbReference>
<evidence type="ECO:0000256" key="14">
    <source>
        <dbReference type="ARBA" id="ARBA00038357"/>
    </source>
</evidence>
<keyword evidence="6 15" id="KW-0812">Transmembrane</keyword>
<evidence type="ECO:0000313" key="18">
    <source>
        <dbReference type="EMBL" id="KAG6487446.1"/>
    </source>
</evidence>
<dbReference type="GO" id="GO:0005496">
    <property type="term" value="F:steroid binding"/>
    <property type="evidence" value="ECO:0007669"/>
    <property type="project" value="UniProtKB-KW"/>
</dbReference>
<comment type="caution">
    <text evidence="17">The sequence shown here is derived from an EMBL/GenBank/DDBJ whole genome shotgun (WGS) entry which is preliminary data.</text>
</comment>
<evidence type="ECO:0000256" key="12">
    <source>
        <dbReference type="ARBA" id="ARBA00023121"/>
    </source>
</evidence>
<keyword evidence="3" id="KW-1003">Cell membrane</keyword>
<evidence type="ECO:0000256" key="5">
    <source>
        <dbReference type="ARBA" id="ARBA00022665"/>
    </source>
</evidence>
<evidence type="ECO:0000256" key="7">
    <source>
        <dbReference type="ARBA" id="ARBA00022723"/>
    </source>
</evidence>
<dbReference type="InterPro" id="IPR050577">
    <property type="entry name" value="MAPR/NEUFC/NENF-like"/>
</dbReference>
<keyword evidence="7" id="KW-0479">Metal-binding</keyword>
<feature type="domain" description="Cytochrome b5 heme-binding" evidence="16">
    <location>
        <begin position="76"/>
        <end position="172"/>
    </location>
</feature>
<comment type="subcellular location">
    <subcellularLocation>
        <location evidence="2">Cell membrane</location>
        <topology evidence="2">Single-pass type II membrane protein</topology>
    </subcellularLocation>
    <subcellularLocation>
        <location evidence="1">Endoplasmic reticulum</location>
    </subcellularLocation>
</comment>
<dbReference type="InterPro" id="IPR001199">
    <property type="entry name" value="Cyt_B5-like_heme/steroid-bd"/>
</dbReference>
<dbReference type="PANTHER" id="PTHR10281:SF72">
    <property type="entry name" value="NEUDESIN"/>
    <property type="match status" value="1"/>
</dbReference>
<evidence type="ECO:0000256" key="6">
    <source>
        <dbReference type="ARBA" id="ARBA00022692"/>
    </source>
</evidence>
<keyword evidence="13 15" id="KW-0472">Membrane</keyword>
<organism evidence="17 19">
    <name type="scientific">Zingiber officinale</name>
    <name type="common">Ginger</name>
    <name type="synonym">Amomum zingiber</name>
    <dbReference type="NCBI Taxonomy" id="94328"/>
    <lineage>
        <taxon>Eukaryota</taxon>
        <taxon>Viridiplantae</taxon>
        <taxon>Streptophyta</taxon>
        <taxon>Embryophyta</taxon>
        <taxon>Tracheophyta</taxon>
        <taxon>Spermatophyta</taxon>
        <taxon>Magnoliopsida</taxon>
        <taxon>Liliopsida</taxon>
        <taxon>Zingiberales</taxon>
        <taxon>Zingiberaceae</taxon>
        <taxon>Zingiber</taxon>
    </lineage>
</organism>
<dbReference type="SMART" id="SM01117">
    <property type="entry name" value="Cyt-b5"/>
    <property type="match status" value="1"/>
</dbReference>
<dbReference type="AlphaFoldDB" id="A0A8J5FCB7"/>
<dbReference type="EMBL" id="JACMSC010000016">
    <property type="protein sequence ID" value="KAG6483533.1"/>
    <property type="molecule type" value="Genomic_DNA"/>
</dbReference>
<sequence length="192" mass="20822">MAFSSSLVAAIGAYTTLAPAAFFTILALMACVYHLVSAFFVYPDDEAAVKRSLAPPIPSTEEVLVPPPEPVQLGDISLEELRTYDGSDPKKPLLMAIKGVVYDVSIGRMLYGPGGPYAFFAGRETSRALALMSFDLGDLNSDLDDLGEAELEVLQDWEEKFKEKYIKVGKIVLERSKGGDEMESTQETKGGS</sequence>
<dbReference type="PANTHER" id="PTHR10281">
    <property type="entry name" value="MEMBRANE-ASSOCIATED PROGESTERONE RECEPTOR COMPONENT-RELATED"/>
    <property type="match status" value="1"/>
</dbReference>
<evidence type="ECO:0000313" key="19">
    <source>
        <dbReference type="Proteomes" id="UP000734854"/>
    </source>
</evidence>
<keyword evidence="10 15" id="KW-1133">Transmembrane helix</keyword>
<keyword evidence="12" id="KW-0446">Lipid-binding</keyword>
<protein>
    <recommendedName>
        <fullName evidence="16">Cytochrome b5 heme-binding domain-containing protein</fullName>
    </recommendedName>
</protein>
<dbReference type="GO" id="GO:0005886">
    <property type="term" value="C:plasma membrane"/>
    <property type="evidence" value="ECO:0007669"/>
    <property type="project" value="UniProtKB-SubCell"/>
</dbReference>
<evidence type="ECO:0000259" key="16">
    <source>
        <dbReference type="SMART" id="SM01117"/>
    </source>
</evidence>
<proteinExistence type="inferred from homology"/>
<evidence type="ECO:0000313" key="17">
    <source>
        <dbReference type="EMBL" id="KAG6483533.1"/>
    </source>
</evidence>
<evidence type="ECO:0000256" key="10">
    <source>
        <dbReference type="ARBA" id="ARBA00022989"/>
    </source>
</evidence>
<evidence type="ECO:0000256" key="9">
    <source>
        <dbReference type="ARBA" id="ARBA00022968"/>
    </source>
</evidence>
<evidence type="ECO:0000256" key="1">
    <source>
        <dbReference type="ARBA" id="ARBA00004240"/>
    </source>
</evidence>
<evidence type="ECO:0000256" key="15">
    <source>
        <dbReference type="SAM" id="Phobius"/>
    </source>
</evidence>